<organism evidence="5 6">
    <name type="scientific">Dyadobacter luteus</name>
    <dbReference type="NCBI Taxonomy" id="2259619"/>
    <lineage>
        <taxon>Bacteria</taxon>
        <taxon>Pseudomonadati</taxon>
        <taxon>Bacteroidota</taxon>
        <taxon>Cytophagia</taxon>
        <taxon>Cytophagales</taxon>
        <taxon>Spirosomataceae</taxon>
        <taxon>Dyadobacter</taxon>
    </lineage>
</organism>
<dbReference type="Gene3D" id="1.10.443.10">
    <property type="entry name" value="Intergrase catalytic core"/>
    <property type="match status" value="1"/>
</dbReference>
<dbReference type="Pfam" id="PF00589">
    <property type="entry name" value="Phage_integrase"/>
    <property type="match status" value="1"/>
</dbReference>
<evidence type="ECO:0000313" key="5">
    <source>
        <dbReference type="EMBL" id="REA60097.1"/>
    </source>
</evidence>
<comment type="caution">
    <text evidence="5">The sequence shown here is derived from an EMBL/GenBank/DDBJ whole genome shotgun (WGS) entry which is preliminary data.</text>
</comment>
<dbReference type="PANTHER" id="PTHR30349:SF64">
    <property type="entry name" value="PROPHAGE INTEGRASE INTD-RELATED"/>
    <property type="match status" value="1"/>
</dbReference>
<dbReference type="GO" id="GO:0003677">
    <property type="term" value="F:DNA binding"/>
    <property type="evidence" value="ECO:0007669"/>
    <property type="project" value="UniProtKB-KW"/>
</dbReference>
<dbReference type="RefSeq" id="WP_115831842.1">
    <property type="nucleotide sequence ID" value="NZ_QNUL01000012.1"/>
</dbReference>
<dbReference type="Pfam" id="PF17293">
    <property type="entry name" value="Arm-DNA-bind_5"/>
    <property type="match status" value="1"/>
</dbReference>
<name>A0A3D8YAA6_9BACT</name>
<dbReference type="Proteomes" id="UP000256373">
    <property type="component" value="Unassembled WGS sequence"/>
</dbReference>
<feature type="domain" description="Tyr recombinase" evidence="4">
    <location>
        <begin position="220"/>
        <end position="404"/>
    </location>
</feature>
<dbReference type="InterPro" id="IPR013762">
    <property type="entry name" value="Integrase-like_cat_sf"/>
</dbReference>
<dbReference type="EMBL" id="QNUL01000012">
    <property type="protein sequence ID" value="REA60097.1"/>
    <property type="molecule type" value="Genomic_DNA"/>
</dbReference>
<dbReference type="PROSITE" id="PS51898">
    <property type="entry name" value="TYR_RECOMBINASE"/>
    <property type="match status" value="1"/>
</dbReference>
<dbReference type="SUPFAM" id="SSF56349">
    <property type="entry name" value="DNA breaking-rejoining enzymes"/>
    <property type="match status" value="1"/>
</dbReference>
<dbReference type="InterPro" id="IPR010998">
    <property type="entry name" value="Integrase_recombinase_N"/>
</dbReference>
<dbReference type="AlphaFoldDB" id="A0A3D8YAA6"/>
<dbReference type="InterPro" id="IPR025269">
    <property type="entry name" value="SAM-like_dom"/>
</dbReference>
<dbReference type="GO" id="GO:0006310">
    <property type="term" value="P:DNA recombination"/>
    <property type="evidence" value="ECO:0007669"/>
    <property type="project" value="UniProtKB-KW"/>
</dbReference>
<keyword evidence="6" id="KW-1185">Reference proteome</keyword>
<proteinExistence type="inferred from homology"/>
<dbReference type="InterPro" id="IPR035386">
    <property type="entry name" value="Arm-DNA-bind_5"/>
</dbReference>
<protein>
    <submittedName>
        <fullName evidence="5">Site-specific integrase</fullName>
    </submittedName>
</protein>
<accession>A0A3D8YAA6</accession>
<dbReference type="CDD" id="cd01185">
    <property type="entry name" value="INTN1_C_like"/>
    <property type="match status" value="1"/>
</dbReference>
<sequence length="404" mass="47172">MLTKNFSLLFYLKKRSNYSGGKLPIYIRITIDGRRVELTAQRDCEPEKWNIDAGRKNGTKEDVRALNAYLDTLQAKVYEIHRRLVEADEEITAEIIRNHLNGTAAKSRFIIALFLEHNDRVAGLVNKDYAPGTLSRYKTMLEHTRDFIRYKYKKDDLDIFKLNYDFIADYEYWLKSVKNISHNTAMKYLATFKKIVIICVKNGWLQRDPFHAFKMSKREVDRTALTADELARVVKKKFDNERLSQVRDIFLFCCYTGLAYIDVYKLRRSEVIIGIDGEEWLVINRQKTDSPSRIPLLPQALSILKKYETHPQCERKGQLLPVLSNQKMNSYLKEIAVLCRINKTITFHLARHTFATTVTLTNGVPMESVSKMLGHRNLKTTQQYAKIVDVKVSEDMKKLREKLK</sequence>
<dbReference type="InterPro" id="IPR002104">
    <property type="entry name" value="Integrase_catalytic"/>
</dbReference>
<dbReference type="InterPro" id="IPR050090">
    <property type="entry name" value="Tyrosine_recombinase_XerCD"/>
</dbReference>
<evidence type="ECO:0000313" key="6">
    <source>
        <dbReference type="Proteomes" id="UP000256373"/>
    </source>
</evidence>
<evidence type="ECO:0000256" key="1">
    <source>
        <dbReference type="ARBA" id="ARBA00008857"/>
    </source>
</evidence>
<keyword evidence="3" id="KW-0233">DNA recombination</keyword>
<dbReference type="OrthoDB" id="1098628at2"/>
<dbReference type="Pfam" id="PF13102">
    <property type="entry name" value="Phage_int_SAM_5"/>
    <property type="match status" value="1"/>
</dbReference>
<keyword evidence="2" id="KW-0238">DNA-binding</keyword>
<comment type="similarity">
    <text evidence="1">Belongs to the 'phage' integrase family.</text>
</comment>
<dbReference type="InterPro" id="IPR011010">
    <property type="entry name" value="DNA_brk_join_enz"/>
</dbReference>
<evidence type="ECO:0000259" key="4">
    <source>
        <dbReference type="PROSITE" id="PS51898"/>
    </source>
</evidence>
<dbReference type="Gene3D" id="1.10.150.130">
    <property type="match status" value="1"/>
</dbReference>
<dbReference type="GO" id="GO:0015074">
    <property type="term" value="P:DNA integration"/>
    <property type="evidence" value="ECO:0007669"/>
    <property type="project" value="InterPro"/>
</dbReference>
<gene>
    <name evidence="5" type="ORF">DSL64_15565</name>
</gene>
<reference evidence="5 6" key="1">
    <citation type="submission" date="2018-07" db="EMBL/GenBank/DDBJ databases">
        <title>Dyadobacter roseus sp. nov., isolated from rose rhizosphere soil.</title>
        <authorList>
            <person name="Chen L."/>
        </authorList>
    </citation>
    <scope>NUCLEOTIDE SEQUENCE [LARGE SCALE GENOMIC DNA]</scope>
    <source>
        <strain evidence="5 6">RS19</strain>
    </source>
</reference>
<dbReference type="PANTHER" id="PTHR30349">
    <property type="entry name" value="PHAGE INTEGRASE-RELATED"/>
    <property type="match status" value="1"/>
</dbReference>
<evidence type="ECO:0000256" key="2">
    <source>
        <dbReference type="ARBA" id="ARBA00023125"/>
    </source>
</evidence>
<evidence type="ECO:0000256" key="3">
    <source>
        <dbReference type="ARBA" id="ARBA00023172"/>
    </source>
</evidence>